<reference evidence="2 3" key="1">
    <citation type="journal article" date="2013" name="Nat. Commun.">
        <title>The evolution and pathogenic mechanisms of the rice sheath blight pathogen.</title>
        <authorList>
            <person name="Zheng A."/>
            <person name="Lin R."/>
            <person name="Xu L."/>
            <person name="Qin P."/>
            <person name="Tang C."/>
            <person name="Ai P."/>
            <person name="Zhang D."/>
            <person name="Liu Y."/>
            <person name="Sun Z."/>
            <person name="Feng H."/>
            <person name="Wang Y."/>
            <person name="Chen Y."/>
            <person name="Liang X."/>
            <person name="Fu R."/>
            <person name="Li Q."/>
            <person name="Zhang J."/>
            <person name="Yu X."/>
            <person name="Xie Z."/>
            <person name="Ding L."/>
            <person name="Guan P."/>
            <person name="Tang J."/>
            <person name="Liang Y."/>
            <person name="Wang S."/>
            <person name="Deng Q."/>
            <person name="Li S."/>
            <person name="Zhu J."/>
            <person name="Wang L."/>
            <person name="Liu H."/>
            <person name="Li P."/>
        </authorList>
    </citation>
    <scope>NUCLEOTIDE SEQUENCE [LARGE SCALE GENOMIC DNA]</scope>
    <source>
        <strain evidence="3">AG-1 IA</strain>
    </source>
</reference>
<feature type="region of interest" description="Disordered" evidence="1">
    <location>
        <begin position="13"/>
        <end position="85"/>
    </location>
</feature>
<sequence>MSPTLGDVVAAAVAGDKENHKRLPDIAEKPAAPEGDAIPDDTLAQNNTVLGALGGSHPRSWSLQHPATRASFSKPPRLGAHHPVLEPVTSGDVSIATDPFRADFRPAHSEFKARVMARRPRKGQGQRKDSGK</sequence>
<feature type="compositionally biased region" description="Basic residues" evidence="1">
    <location>
        <begin position="115"/>
        <end position="125"/>
    </location>
</feature>
<dbReference type="Proteomes" id="UP000011668">
    <property type="component" value="Unassembled WGS sequence"/>
</dbReference>
<evidence type="ECO:0000313" key="3">
    <source>
        <dbReference type="Proteomes" id="UP000011668"/>
    </source>
</evidence>
<evidence type="ECO:0000256" key="1">
    <source>
        <dbReference type="SAM" id="MobiDB-lite"/>
    </source>
</evidence>
<organism evidence="2 3">
    <name type="scientific">Thanatephorus cucumeris (strain AG1-IA)</name>
    <name type="common">Rice sheath blight fungus</name>
    <name type="synonym">Rhizoctonia solani</name>
    <dbReference type="NCBI Taxonomy" id="983506"/>
    <lineage>
        <taxon>Eukaryota</taxon>
        <taxon>Fungi</taxon>
        <taxon>Dikarya</taxon>
        <taxon>Basidiomycota</taxon>
        <taxon>Agaricomycotina</taxon>
        <taxon>Agaricomycetes</taxon>
        <taxon>Cantharellales</taxon>
        <taxon>Ceratobasidiaceae</taxon>
        <taxon>Rhizoctonia</taxon>
        <taxon>Rhizoctonia solani AG-1</taxon>
    </lineage>
</organism>
<protein>
    <submittedName>
        <fullName evidence="2">Uncharacterized protein</fullName>
    </submittedName>
</protein>
<comment type="caution">
    <text evidence="2">The sequence shown here is derived from an EMBL/GenBank/DDBJ whole genome shotgun (WGS) entry which is preliminary data.</text>
</comment>
<feature type="region of interest" description="Disordered" evidence="1">
    <location>
        <begin position="111"/>
        <end position="132"/>
    </location>
</feature>
<dbReference type="HOGENOM" id="CLU_1918487_0_0_1"/>
<feature type="compositionally biased region" description="Basic and acidic residues" evidence="1">
    <location>
        <begin position="15"/>
        <end position="28"/>
    </location>
</feature>
<dbReference type="AlphaFoldDB" id="L8X6H1"/>
<keyword evidence="3" id="KW-1185">Reference proteome</keyword>
<gene>
    <name evidence="2" type="ORF">AG1IA_01271</name>
</gene>
<dbReference type="EMBL" id="AFRT01000281">
    <property type="protein sequence ID" value="ELU44702.1"/>
    <property type="molecule type" value="Genomic_DNA"/>
</dbReference>
<evidence type="ECO:0000313" key="2">
    <source>
        <dbReference type="EMBL" id="ELU44702.1"/>
    </source>
</evidence>
<accession>L8X6H1</accession>
<proteinExistence type="predicted"/>
<name>L8X6H1_THACA</name>